<evidence type="ECO:0000256" key="1">
    <source>
        <dbReference type="SAM" id="SignalP"/>
    </source>
</evidence>
<reference evidence="4 5" key="1">
    <citation type="submission" date="2018-07" db="EMBL/GenBank/DDBJ databases">
        <title>Genome sequencing of oomycete isolates from Chile give support for New Zealand origin for Phytophthora kernoviae and make available the first Nothophytophthora sp. genome.</title>
        <authorList>
            <person name="Studholme D.J."/>
            <person name="Sanfuentes E."/>
            <person name="Panda P."/>
            <person name="Hill R."/>
            <person name="Sambles C."/>
            <person name="Grant M."/>
            <person name="Williams N.M."/>
            <person name="Mcdougal R.L."/>
        </authorList>
    </citation>
    <scope>NUCLEOTIDE SEQUENCE [LARGE SCALE GENOMIC DNA]</scope>
    <source>
        <strain evidence="3">Chile6</strain>
        <strain evidence="2">Chile7</strain>
    </source>
</reference>
<dbReference type="Proteomes" id="UP000277300">
    <property type="component" value="Unassembled WGS sequence"/>
</dbReference>
<evidence type="ECO:0000313" key="3">
    <source>
        <dbReference type="EMBL" id="RLN67405.1"/>
    </source>
</evidence>
<gene>
    <name evidence="2" type="ORF">BBJ29_003932</name>
    <name evidence="3" type="ORF">BBP00_00001656</name>
</gene>
<organism evidence="3 4">
    <name type="scientific">Phytophthora kernoviae</name>
    <dbReference type="NCBI Taxonomy" id="325452"/>
    <lineage>
        <taxon>Eukaryota</taxon>
        <taxon>Sar</taxon>
        <taxon>Stramenopiles</taxon>
        <taxon>Oomycota</taxon>
        <taxon>Peronosporomycetes</taxon>
        <taxon>Peronosporales</taxon>
        <taxon>Peronosporaceae</taxon>
        <taxon>Phytophthora</taxon>
    </lineage>
</organism>
<name>A0A3F2RZN9_9STRA</name>
<proteinExistence type="predicted"/>
<evidence type="ECO:0008006" key="6">
    <source>
        <dbReference type="Google" id="ProtNLM"/>
    </source>
</evidence>
<feature type="signal peptide" evidence="1">
    <location>
        <begin position="1"/>
        <end position="18"/>
    </location>
</feature>
<dbReference type="AlphaFoldDB" id="A0A3F2RZN9"/>
<comment type="caution">
    <text evidence="3">The sequence shown here is derived from an EMBL/GenBank/DDBJ whole genome shotgun (WGS) entry which is preliminary data.</text>
</comment>
<evidence type="ECO:0000313" key="5">
    <source>
        <dbReference type="Proteomes" id="UP000284657"/>
    </source>
</evidence>
<dbReference type="EMBL" id="MBDO02000024">
    <property type="protein sequence ID" value="RLN67405.1"/>
    <property type="molecule type" value="Genomic_DNA"/>
</dbReference>
<dbReference type="OrthoDB" id="151705at2759"/>
<keyword evidence="1" id="KW-0732">Signal</keyword>
<protein>
    <recommendedName>
        <fullName evidence="6">MD-2-related lipid-recognition domain-containing protein</fullName>
    </recommendedName>
</protein>
<feature type="chain" id="PRO_5036338548" description="MD-2-related lipid-recognition domain-containing protein" evidence="1">
    <location>
        <begin position="19"/>
        <end position="170"/>
    </location>
</feature>
<sequence length="170" mass="19264">MLRLLLLALVVSTTLCSATELRHLSSTSSFEWVADPHARDECKQSSGCVNHVKFGFNVVPVNISTDLNLVMQTAERPPKLSAVVKLETYTQPGCMISGCHRVKWLGVLPQEDCFNHQIRKVPDQPDGESVRIDFGGIYYEHLPSGELYVKYERKNYLTEQETCTYELDKI</sequence>
<dbReference type="EMBL" id="MBAD02000815">
    <property type="protein sequence ID" value="RLN62457.1"/>
    <property type="molecule type" value="Genomic_DNA"/>
</dbReference>
<dbReference type="Proteomes" id="UP000284657">
    <property type="component" value="Unassembled WGS sequence"/>
</dbReference>
<evidence type="ECO:0000313" key="4">
    <source>
        <dbReference type="Proteomes" id="UP000277300"/>
    </source>
</evidence>
<accession>A0A3F2RZN9</accession>
<evidence type="ECO:0000313" key="2">
    <source>
        <dbReference type="EMBL" id="RLN62457.1"/>
    </source>
</evidence>